<feature type="signal peptide" evidence="1">
    <location>
        <begin position="1"/>
        <end position="22"/>
    </location>
</feature>
<dbReference type="AlphaFoldDB" id="A0A1V1P3R0"/>
<reference evidence="4" key="1">
    <citation type="submission" date="2012-11" db="EMBL/GenBank/DDBJ databases">
        <authorList>
            <person name="Lucero-Rivera Y.E."/>
            <person name="Tovar-Ramirez D."/>
        </authorList>
    </citation>
    <scope>NUCLEOTIDE SEQUENCE [LARGE SCALE GENOMIC DNA]</scope>
    <source>
        <strain evidence="4">Araruama</strain>
    </source>
</reference>
<dbReference type="EMBL" id="ATBP01000640">
    <property type="protein sequence ID" value="ETR69443.1"/>
    <property type="molecule type" value="Genomic_DNA"/>
</dbReference>
<dbReference type="Pfam" id="PF05860">
    <property type="entry name" value="TPS"/>
    <property type="match status" value="1"/>
</dbReference>
<dbReference type="Proteomes" id="UP000189670">
    <property type="component" value="Unassembled WGS sequence"/>
</dbReference>
<dbReference type="SUPFAM" id="SSF51126">
    <property type="entry name" value="Pectin lyase-like"/>
    <property type="match status" value="2"/>
</dbReference>
<feature type="domain" description="Filamentous haemagglutinin FhaB/tRNA nuclease CdiA-like TPS" evidence="2">
    <location>
        <begin position="37"/>
        <end position="143"/>
    </location>
</feature>
<comment type="caution">
    <text evidence="3">The sequence shown here is derived from an EMBL/GenBank/DDBJ whole genome shotgun (WGS) entry which is preliminary data.</text>
</comment>
<dbReference type="InterPro" id="IPR012334">
    <property type="entry name" value="Pectin_lyas_fold"/>
</dbReference>
<evidence type="ECO:0000313" key="3">
    <source>
        <dbReference type="EMBL" id="ETR69443.1"/>
    </source>
</evidence>
<dbReference type="NCBIfam" id="TIGR01901">
    <property type="entry name" value="adhes_NPXG"/>
    <property type="match status" value="1"/>
</dbReference>
<feature type="chain" id="PRO_5010708291" description="Filamentous haemagglutinin FhaB/tRNA nuclease CdiA-like TPS domain-containing protein" evidence="1">
    <location>
        <begin position="23"/>
        <end position="1267"/>
    </location>
</feature>
<sequence length="1267" mass="136250">MAKIKITPYLFLLLCIAPNVQSIDTSVNNAQQSIISNFPETVVDIHDNIYNISGGIKNNQTLLHQFQKFNIYKGEQAIFHDAGFTNTIAKVNGAEASWINGYLKSSADNFFLINSNGLIFGPDASLDVAGSFFASTADEINFDDSGTKDITSRLQTPVLRMAPIISFGFLDNHPGEIEITGHTTQLQSGLKVNHHQTISFISGNIDIKNKAYIEAPDGAIHLISVGSQGTLRLSQNDVTMDGFSQLGNIHIKSGAILNTSGLGGGNVLIRSNALTINNSRIQAVTNGSTNGGLIDISANDVLFSNGGYIDSSSNSDGNAGTIKIVASDHVTFIGENDSHQVSGIALRSLSTLPDAGDAGTILINAAQVSFLDGASIDSATLGTGHGGEILINATEKITFQGHSALGKGSRMEVASLYLFEGAGNAGSIHLEAKDIHFEGSGLALINSTTDGPGESGHVNITAHETFSLYGDQSGNGFGLIIAGTWLKRENGGIGGDVSIKAKYLDLNNMAMINTSTDGEGMGGKVEIDVSETAIFDNQSTIQVVTSSKEAFAGEGGNLHLKAKNLILKNGSTINSTSFGHGIAGQIHLEITEEILLIDSSITGEVSLDSNGGIGNLVEIKAQKISLLNDSKISTTSASIGDAGDIIIDTDILSLSGKSRIVSKTINAVGGNAGNIDIQTQSLFLNGPDALISTSSNGSGMGGSIFINAEQIDLQSGKITSESLYAPNTPFESFEHFQQSQLNTGDIVEFPVQNALTWYYVYNNQLVYMDQKYYFVHSIEELNNLIYQYKVNNGDVAWFMDSEGHTTQYVRASWYRGKGWTPIDKALTPFVFNSLDEIYRLSGDYGPDETLPYPDGARLIFEDPINQKTSLFVYCHAPRRNDVGIFASAVRINQFLIQNENQLTELTKQFNLKDQALAVLQREQGTVDSTYLLHSNEWIRINSVYSFDKPENAIARLSQTGDMADFSLNTPDQIYTGKAWIDRQSTYTINDISDLPSRDANVGDIAKLTDPDEAFHTYVYFDNQWQPFFQSGHAGTIDIQSSQIELNHHSAISTSTAGNGHAGNIVLNATNIHLNALSQITSESLAQFFGGQAGSVHINQSEGPGILNMRHFSSILTDSVSSGGGKISIKNSKTLLFNSKITTNVKNGYGNGGDISLSSRQFVLNKSRVSANAIDGDGGAIFIVSDYFIKSADTVIEASSERGNEGTVKIDAPDLDIDSKIMHLPTDFLNASQWMRTACTKRDSGNASRLVLKNHTIPAMLDVYQRSP</sequence>
<keyword evidence="1" id="KW-0732">Signal</keyword>
<evidence type="ECO:0000259" key="2">
    <source>
        <dbReference type="SMART" id="SM00912"/>
    </source>
</evidence>
<evidence type="ECO:0000313" key="4">
    <source>
        <dbReference type="Proteomes" id="UP000189670"/>
    </source>
</evidence>
<accession>A0A1V1P3R0</accession>
<name>A0A1V1P3R0_9BACT</name>
<proteinExistence type="predicted"/>
<protein>
    <recommendedName>
        <fullName evidence="2">Filamentous haemagglutinin FhaB/tRNA nuclease CdiA-like TPS domain-containing protein</fullName>
    </recommendedName>
</protein>
<dbReference type="InterPro" id="IPR011050">
    <property type="entry name" value="Pectin_lyase_fold/virulence"/>
</dbReference>
<gene>
    <name evidence="3" type="ORF">OMM_03928</name>
</gene>
<dbReference type="Gene3D" id="2.160.20.10">
    <property type="entry name" value="Single-stranded right-handed beta-helix, Pectin lyase-like"/>
    <property type="match status" value="3"/>
</dbReference>
<dbReference type="InterPro" id="IPR008638">
    <property type="entry name" value="FhaB/CdiA-like_TPS"/>
</dbReference>
<evidence type="ECO:0000256" key="1">
    <source>
        <dbReference type="SAM" id="SignalP"/>
    </source>
</evidence>
<organism evidence="3 4">
    <name type="scientific">Candidatus Magnetoglobus multicellularis str. Araruama</name>
    <dbReference type="NCBI Taxonomy" id="890399"/>
    <lineage>
        <taxon>Bacteria</taxon>
        <taxon>Pseudomonadati</taxon>
        <taxon>Thermodesulfobacteriota</taxon>
        <taxon>Desulfobacteria</taxon>
        <taxon>Desulfobacterales</taxon>
        <taxon>Desulfobacteraceae</taxon>
        <taxon>Candidatus Magnetoglobus</taxon>
    </lineage>
</organism>
<dbReference type="SMART" id="SM00912">
    <property type="entry name" value="Haemagg_act"/>
    <property type="match status" value="1"/>
</dbReference>